<dbReference type="AlphaFoldDB" id="A0A2A9PNW8"/>
<keyword evidence="9" id="KW-1015">Disulfide bond</keyword>
<reference evidence="15 16" key="2">
    <citation type="journal article" date="2017" name="Sci. Rep.">
        <title>Ant-infecting Ophiocordyceps genomes reveal a high diversity of potential behavioral manipulation genes and a possible major role for enterotoxins.</title>
        <authorList>
            <person name="de Bekker C."/>
            <person name="Ohm R.A."/>
            <person name="Evans H.C."/>
            <person name="Brachmann A."/>
            <person name="Hughes D.P."/>
        </authorList>
    </citation>
    <scope>NUCLEOTIDE SEQUENCE [LARGE SCALE GENOMIC DNA]</scope>
    <source>
        <strain evidence="15 16">SC16a</strain>
    </source>
</reference>
<dbReference type="PANTHER" id="PTHR34135:SF2">
    <property type="entry name" value="LYSOZYME"/>
    <property type="match status" value="1"/>
</dbReference>
<dbReference type="OrthoDB" id="6590422at2759"/>
<dbReference type="GO" id="GO:0005576">
    <property type="term" value="C:extracellular region"/>
    <property type="evidence" value="ECO:0007669"/>
    <property type="project" value="UniProtKB-SubCell"/>
</dbReference>
<evidence type="ECO:0000256" key="2">
    <source>
        <dbReference type="ARBA" id="ARBA00004613"/>
    </source>
</evidence>
<dbReference type="InterPro" id="IPR002053">
    <property type="entry name" value="Glyco_hydro_25"/>
</dbReference>
<dbReference type="PANTHER" id="PTHR34135">
    <property type="entry name" value="LYSOZYME"/>
    <property type="match status" value="1"/>
</dbReference>
<evidence type="ECO:0000256" key="13">
    <source>
        <dbReference type="ARBA" id="ARBA00075474"/>
    </source>
</evidence>
<evidence type="ECO:0000256" key="10">
    <source>
        <dbReference type="ARBA" id="ARBA00023295"/>
    </source>
</evidence>
<evidence type="ECO:0000256" key="1">
    <source>
        <dbReference type="ARBA" id="ARBA00000632"/>
    </source>
</evidence>
<dbReference type="GO" id="GO:0009253">
    <property type="term" value="P:peptidoglycan catabolic process"/>
    <property type="evidence" value="ECO:0007669"/>
    <property type="project" value="InterPro"/>
</dbReference>
<evidence type="ECO:0000256" key="7">
    <source>
        <dbReference type="ARBA" id="ARBA00022638"/>
    </source>
</evidence>
<dbReference type="EMBL" id="LAZP02000013">
    <property type="protein sequence ID" value="PFH62924.1"/>
    <property type="molecule type" value="Genomic_DNA"/>
</dbReference>
<keyword evidence="8" id="KW-0378">Hydrolase</keyword>
<evidence type="ECO:0000256" key="11">
    <source>
        <dbReference type="ARBA" id="ARBA00055588"/>
    </source>
</evidence>
<dbReference type="SMART" id="SM00641">
    <property type="entry name" value="Glyco_25"/>
    <property type="match status" value="1"/>
</dbReference>
<keyword evidence="7" id="KW-0081">Bacteriolytic enzyme</keyword>
<evidence type="ECO:0000256" key="12">
    <source>
        <dbReference type="ARBA" id="ARBA00073159"/>
    </source>
</evidence>
<evidence type="ECO:0000313" key="16">
    <source>
        <dbReference type="Proteomes" id="UP000037136"/>
    </source>
</evidence>
<proteinExistence type="inferred from homology"/>
<comment type="similarity">
    <text evidence="3">Belongs to the glycosyl hydrolase 25 family.</text>
</comment>
<evidence type="ECO:0000313" key="15">
    <source>
        <dbReference type="EMBL" id="PFH62924.1"/>
    </source>
</evidence>
<feature type="signal peptide" evidence="14">
    <location>
        <begin position="1"/>
        <end position="20"/>
    </location>
</feature>
<evidence type="ECO:0000256" key="9">
    <source>
        <dbReference type="ARBA" id="ARBA00023157"/>
    </source>
</evidence>
<comment type="subcellular location">
    <subcellularLocation>
        <location evidence="2">Secreted</location>
    </subcellularLocation>
</comment>
<dbReference type="GO" id="GO:0031640">
    <property type="term" value="P:killing of cells of another organism"/>
    <property type="evidence" value="ECO:0007669"/>
    <property type="project" value="UniProtKB-KW"/>
</dbReference>
<evidence type="ECO:0000256" key="5">
    <source>
        <dbReference type="ARBA" id="ARBA00022525"/>
    </source>
</evidence>
<evidence type="ECO:0000256" key="6">
    <source>
        <dbReference type="ARBA" id="ARBA00022529"/>
    </source>
</evidence>
<dbReference type="GO" id="GO:0003796">
    <property type="term" value="F:lysozyme activity"/>
    <property type="evidence" value="ECO:0007669"/>
    <property type="project" value="UniProtKB-EC"/>
</dbReference>
<accession>A0A2A9PNW8</accession>
<reference evidence="15 16" key="1">
    <citation type="journal article" date="2015" name="BMC Genomics">
        <title>Gene expression during zombie ant biting behavior reflects the complexity underlying fungal parasitic behavioral manipulation.</title>
        <authorList>
            <person name="de Bekker C."/>
            <person name="Ohm R.A."/>
            <person name="Loreto R.G."/>
            <person name="Sebastian A."/>
            <person name="Albert I."/>
            <person name="Merrow M."/>
            <person name="Brachmann A."/>
            <person name="Hughes D.P."/>
        </authorList>
    </citation>
    <scope>NUCLEOTIDE SEQUENCE [LARGE SCALE GENOMIC DNA]</scope>
    <source>
        <strain evidence="15 16">SC16a</strain>
    </source>
</reference>
<dbReference type="Proteomes" id="UP000037136">
    <property type="component" value="Unassembled WGS sequence"/>
</dbReference>
<dbReference type="Pfam" id="PF01183">
    <property type="entry name" value="Glyco_hydro_25"/>
    <property type="match status" value="1"/>
</dbReference>
<comment type="catalytic activity">
    <reaction evidence="1">
        <text>Hydrolysis of (1-&gt;4)-beta-linkages between N-acetylmuramic acid and N-acetyl-D-glucosamine residues in a peptidoglycan and between N-acetyl-D-glucosamine residues in chitodextrins.</text>
        <dbReference type="EC" id="3.2.1.17"/>
    </reaction>
</comment>
<dbReference type="Gene3D" id="3.20.20.80">
    <property type="entry name" value="Glycosidases"/>
    <property type="match status" value="1"/>
</dbReference>
<keyword evidence="5" id="KW-0964">Secreted</keyword>
<dbReference type="FunFam" id="3.20.20.80:FF:000060">
    <property type="entry name" value="Lysozyme M1"/>
    <property type="match status" value="1"/>
</dbReference>
<evidence type="ECO:0000256" key="4">
    <source>
        <dbReference type="ARBA" id="ARBA00012732"/>
    </source>
</evidence>
<organism evidence="15 16">
    <name type="scientific">Ophiocordyceps unilateralis</name>
    <name type="common">Zombie-ant fungus</name>
    <name type="synonym">Torrubia unilateralis</name>
    <dbReference type="NCBI Taxonomy" id="268505"/>
    <lineage>
        <taxon>Eukaryota</taxon>
        <taxon>Fungi</taxon>
        <taxon>Dikarya</taxon>
        <taxon>Ascomycota</taxon>
        <taxon>Pezizomycotina</taxon>
        <taxon>Sordariomycetes</taxon>
        <taxon>Hypocreomycetidae</taxon>
        <taxon>Hypocreales</taxon>
        <taxon>Ophiocordycipitaceae</taxon>
        <taxon>Ophiocordyceps</taxon>
    </lineage>
</organism>
<dbReference type="GO" id="GO:0042742">
    <property type="term" value="P:defense response to bacterium"/>
    <property type="evidence" value="ECO:0007669"/>
    <property type="project" value="UniProtKB-KW"/>
</dbReference>
<dbReference type="SUPFAM" id="SSF51445">
    <property type="entry name" value="(Trans)glycosidases"/>
    <property type="match status" value="1"/>
</dbReference>
<keyword evidence="6" id="KW-0929">Antimicrobial</keyword>
<evidence type="ECO:0000256" key="8">
    <source>
        <dbReference type="ARBA" id="ARBA00022801"/>
    </source>
</evidence>
<dbReference type="STRING" id="268505.A0A2A9PNW8"/>
<keyword evidence="14" id="KW-0732">Signal</keyword>
<dbReference type="GO" id="GO:0016998">
    <property type="term" value="P:cell wall macromolecule catabolic process"/>
    <property type="evidence" value="ECO:0007669"/>
    <property type="project" value="InterPro"/>
</dbReference>
<dbReference type="InterPro" id="IPR017853">
    <property type="entry name" value="GH"/>
</dbReference>
<dbReference type="EC" id="3.2.1.17" evidence="4"/>
<name>A0A2A9PNW8_OPHUN</name>
<dbReference type="GO" id="GO:0016052">
    <property type="term" value="P:carbohydrate catabolic process"/>
    <property type="evidence" value="ECO:0007669"/>
    <property type="project" value="TreeGrafter"/>
</dbReference>
<sequence length="233" mass="25550">MKSFQAVTTVLAAIISTATAAVQGFDVSSAQSSVDFAKAFAEGARFAIIQATQGSGHVDPKFNQFYDDAADAGLIRGGYHIARPDKAFGGNQAKFFLQNGGGWTNEGRTLPGMVMLTGKHHPETHPCSGLSPKEMEHWIIEFVEVYRASTGIYPMLYTTTGWWKECTQNTVNLLARSLLVISDYSESIGELPAGWKSYTFWQYSDKSPWADAAYVFNGDISQLNMTAKFGYPN</sequence>
<comment type="function">
    <text evidence="11">This enzyme has both lysozyme (acetylmuramidase) and diacetylmuramidase activities.</text>
</comment>
<dbReference type="PROSITE" id="PS51904">
    <property type="entry name" value="GLYCOSYL_HYDROL_F25_2"/>
    <property type="match status" value="1"/>
</dbReference>
<dbReference type="InterPro" id="IPR018077">
    <property type="entry name" value="Glyco_hydro_fam25_subgr"/>
</dbReference>
<gene>
    <name evidence="15" type="ORF">XA68_10977</name>
</gene>
<evidence type="ECO:0000256" key="3">
    <source>
        <dbReference type="ARBA" id="ARBA00010646"/>
    </source>
</evidence>
<protein>
    <recommendedName>
        <fullName evidence="12">N,O-diacetylmuramidase</fullName>
        <ecNumber evidence="4">3.2.1.17</ecNumber>
    </recommendedName>
    <alternativeName>
        <fullName evidence="13">Lysozyme CH</fullName>
    </alternativeName>
</protein>
<comment type="caution">
    <text evidence="15">The sequence shown here is derived from an EMBL/GenBank/DDBJ whole genome shotgun (WGS) entry which is preliminary data.</text>
</comment>
<feature type="chain" id="PRO_5012382962" description="N,O-diacetylmuramidase" evidence="14">
    <location>
        <begin position="21"/>
        <end position="233"/>
    </location>
</feature>
<keyword evidence="16" id="KW-1185">Reference proteome</keyword>
<keyword evidence="10" id="KW-0326">Glycosidase</keyword>
<evidence type="ECO:0000256" key="14">
    <source>
        <dbReference type="SAM" id="SignalP"/>
    </source>
</evidence>